<dbReference type="AlphaFoldDB" id="A0A2R5GU78"/>
<comment type="caution">
    <text evidence="3">The sequence shown here is derived from an EMBL/GenBank/DDBJ whole genome shotgun (WGS) entry which is preliminary data.</text>
</comment>
<keyword evidence="3" id="KW-0808">Transferase</keyword>
<dbReference type="PANTHER" id="PTHR22767">
    <property type="entry name" value="N-TERMINAL ACETYLTRANSFERASE-RELATED"/>
    <property type="match status" value="1"/>
</dbReference>
<dbReference type="InterPro" id="IPR019183">
    <property type="entry name" value="NAA25_NatB_aux_su"/>
</dbReference>
<organism evidence="3 4">
    <name type="scientific">Hondaea fermentalgiana</name>
    <dbReference type="NCBI Taxonomy" id="2315210"/>
    <lineage>
        <taxon>Eukaryota</taxon>
        <taxon>Sar</taxon>
        <taxon>Stramenopiles</taxon>
        <taxon>Bigyra</taxon>
        <taxon>Labyrinthulomycetes</taxon>
        <taxon>Thraustochytrida</taxon>
        <taxon>Thraustochytriidae</taxon>
        <taxon>Hondaea</taxon>
    </lineage>
</organism>
<dbReference type="EMBL" id="BEYU01000172">
    <property type="protein sequence ID" value="GBG33879.1"/>
    <property type="molecule type" value="Genomic_DNA"/>
</dbReference>
<accession>A0A2R5GU78</accession>
<evidence type="ECO:0000256" key="1">
    <source>
        <dbReference type="ARBA" id="ARBA00006298"/>
    </source>
</evidence>
<evidence type="ECO:0000256" key="2">
    <source>
        <dbReference type="SAM" id="MobiDB-lite"/>
    </source>
</evidence>
<evidence type="ECO:0000313" key="4">
    <source>
        <dbReference type="Proteomes" id="UP000241890"/>
    </source>
</evidence>
<proteinExistence type="inferred from homology"/>
<comment type="similarity">
    <text evidence="1">Belongs to the MDM20/NAA25 family.</text>
</comment>
<dbReference type="Proteomes" id="UP000241890">
    <property type="component" value="Unassembled WGS sequence"/>
</dbReference>
<gene>
    <name evidence="3" type="ORF">FCC1311_101022</name>
</gene>
<reference evidence="3 4" key="1">
    <citation type="submission" date="2017-12" db="EMBL/GenBank/DDBJ databases">
        <title>Sequencing, de novo assembly and annotation of complete genome of a new Thraustochytrid species, strain FCC1311.</title>
        <authorList>
            <person name="Sedici K."/>
            <person name="Godart F."/>
            <person name="Aiese Cigliano R."/>
            <person name="Sanseverino W."/>
            <person name="Barakat M."/>
            <person name="Ortet P."/>
            <person name="Marechal E."/>
            <person name="Cagnac O."/>
            <person name="Amato A."/>
        </authorList>
    </citation>
    <scope>NUCLEOTIDE SEQUENCE [LARGE SCALE GENOMIC DNA]</scope>
</reference>
<dbReference type="OrthoDB" id="1874341at2759"/>
<dbReference type="PANTHER" id="PTHR22767:SF3">
    <property type="entry name" value="N-ALPHA-ACETYLTRANSFERASE 25, NATB AUXILIARY SUBUNIT"/>
    <property type="match status" value="1"/>
</dbReference>
<dbReference type="InParanoid" id="A0A2R5GU78"/>
<name>A0A2R5GU78_9STRA</name>
<protein>
    <submittedName>
        <fullName evidence="3">N-alpha-acetyltransferase 25, NatB auxiliary subunit</fullName>
    </submittedName>
</protein>
<dbReference type="GO" id="GO:0016740">
    <property type="term" value="F:transferase activity"/>
    <property type="evidence" value="ECO:0007669"/>
    <property type="project" value="UniProtKB-KW"/>
</dbReference>
<sequence>MAAREVLQRRLQPVYTAIFTTRDYKGALKLLEKKDLARHELARALKALALEGRGQRDEALEEVRGLMKDGALESDTVHYASQALARIGAEEALRELYAKAMINDVDHMDAFFEACLRDGMLPEAANTAMRMSKVKGSQDYLAWCGTIMLWEAQLLAQNDATASQADKKLTFAEAMLRKALAQEKTQSEKSTAVRGLCMLIAQTLVLEGKPSDAAKFVEEEQLGGAPARDRLLVLAEIEQIADDHEAALGHFLELTANEDPEDWRNWCGAIENAFALAEGSETARERVLASAKELERSAEGHARRGPLLARLHVNLRAYLGGERDNTCGEVLVGAIVEYLETFDGKACCFGDLRNALLPFVDKVGGDQDAASSSSVVPPPAAMVFMNATRGTGLAQTIKATSLARRWDDETFSGICASLRPKLVTFLQERLASTREDLLKHVAAPDQVEESAKAKLKAAVRTCLTSYQCLRFLGAMEAYNEETALNLVKELLNLYEKTKFLDDGAQGGQREVKVGDELVILAAHTLIDLSNRCEDDASRSQDDADRHLLTAATLLESAFEHSPNGFQLTLVLLEVYLRLGIVPRACEAYNTLSIKYIQNDSLSHLLLGALLRFGFTSEALEICRQIQDLWTGSRRENPAFTVNALAEKNFPEVAKILEVDRRLRFSHQRAVAASERFLINLENEFLDLPWEEAISFIRHQTVTSTAASGPDRFSFLIARLADIEKRGVEDLALNYDFTTKVSWDCPAGFTACRDRASPCTRGPGWSQSRACTASTTYRESWGQRSRHWLELRALYAKVLGAVVRIPNEDAASDAKESSAPALTETVQQDGKALLATLGLEECVSYKTALAGLEFAALILDGTDGASAVEAACKALNEQSELVSKQSASDLVWDEANGVLMMTVLLRALAGAYPPLSKKDKKKKKKQQQQQQQQQGENGASVASLSDRRRDALKRLIGAQESLLRAHGDRAESLRTAADSEDFSFTSSSSSVELHEETMHKVSASRKDARKQVCTNIIDTVKKQLAALANAKV</sequence>
<dbReference type="GO" id="GO:0031416">
    <property type="term" value="C:NatB complex"/>
    <property type="evidence" value="ECO:0007669"/>
    <property type="project" value="TreeGrafter"/>
</dbReference>
<feature type="region of interest" description="Disordered" evidence="2">
    <location>
        <begin position="914"/>
        <end position="943"/>
    </location>
</feature>
<evidence type="ECO:0000313" key="3">
    <source>
        <dbReference type="EMBL" id="GBG33879.1"/>
    </source>
</evidence>
<dbReference type="Pfam" id="PF09797">
    <property type="entry name" value="NatB_MDM20"/>
    <property type="match status" value="2"/>
</dbReference>
<keyword evidence="4" id="KW-1185">Reference proteome</keyword>